<dbReference type="SUPFAM" id="SSF52091">
    <property type="entry name" value="SpoIIaa-like"/>
    <property type="match status" value="1"/>
</dbReference>
<dbReference type="RefSeq" id="XP_052127761.1">
    <property type="nucleotide sequence ID" value="XM_052271801.1"/>
</dbReference>
<dbReference type="PANTHER" id="PTHR11814">
    <property type="entry name" value="SULFATE TRANSPORTER"/>
    <property type="match status" value="1"/>
</dbReference>
<dbReference type="InterPro" id="IPR002645">
    <property type="entry name" value="STAS_dom"/>
</dbReference>
<dbReference type="Pfam" id="PF00916">
    <property type="entry name" value="Sulfate_transp"/>
    <property type="match status" value="1"/>
</dbReference>
<feature type="transmembrane region" description="Helical" evidence="6">
    <location>
        <begin position="174"/>
        <end position="192"/>
    </location>
</feature>
<feature type="transmembrane region" description="Helical" evidence="6">
    <location>
        <begin position="283"/>
        <end position="303"/>
    </location>
</feature>
<feature type="transmembrane region" description="Helical" evidence="6">
    <location>
        <begin position="251"/>
        <end position="271"/>
    </location>
</feature>
<keyword evidence="2 6" id="KW-0812">Transmembrane</keyword>
<reference evidence="9" key="1">
    <citation type="submission" date="2025-08" db="UniProtKB">
        <authorList>
            <consortium name="RefSeq"/>
        </authorList>
    </citation>
    <scope>IDENTIFICATION</scope>
    <source>
        <tissue evidence="9">Whole organism</tissue>
    </source>
</reference>
<dbReference type="Proteomes" id="UP000504606">
    <property type="component" value="Unplaced"/>
</dbReference>
<feature type="transmembrane region" description="Helical" evidence="6">
    <location>
        <begin position="111"/>
        <end position="136"/>
    </location>
</feature>
<evidence type="ECO:0000256" key="2">
    <source>
        <dbReference type="ARBA" id="ARBA00022692"/>
    </source>
</evidence>
<feature type="domain" description="STAS" evidence="7">
    <location>
        <begin position="516"/>
        <end position="631"/>
    </location>
</feature>
<feature type="transmembrane region" description="Helical" evidence="6">
    <location>
        <begin position="401"/>
        <end position="419"/>
    </location>
</feature>
<dbReference type="GeneID" id="113201863"/>
<comment type="subcellular location">
    <subcellularLocation>
        <location evidence="1">Membrane</location>
        <topology evidence="1">Multi-pass membrane protein</topology>
    </subcellularLocation>
</comment>
<evidence type="ECO:0000313" key="8">
    <source>
        <dbReference type="Proteomes" id="UP000504606"/>
    </source>
</evidence>
<proteinExistence type="predicted"/>
<protein>
    <submittedName>
        <fullName evidence="9">Solute carrier family 26 member 10-like</fullName>
    </submittedName>
</protein>
<dbReference type="GO" id="GO:0055085">
    <property type="term" value="P:transmembrane transport"/>
    <property type="evidence" value="ECO:0007669"/>
    <property type="project" value="InterPro"/>
</dbReference>
<keyword evidence="4 6" id="KW-0472">Membrane</keyword>
<sequence>MAPLVGTGVTHREGDHHHLQQQQQQGMEMRVQRPVFQQDDVDRAFGYGKKPRPGWWRRQGACSAARAGRLLAARVPAVAWLAGYDWRRDLPGDLVAGATVAIMHVPQGMAYALLGGVPPITGIHMAFYPVLVYALLGTSRHISVGTFAVVCLMTGTSVAAHADQYDSLEVASAVSFLVGCYMLIMAVFRLGALSNLLSDPLVSGFSAGAAFHAFTSQLKDVIGVQLPGRRGAFNVPLVFYDLALAVPRTNLSALAVSAVAMTVLSVNNEVVKPWAAKRCSLPVPIELLVVVLASLVGALTPLFEELRTIGHIPTGLQVPRLPPLELLPLVAVDALTVAVVAYVIALSLALLFAGREGYEVDANQELSALGAASLVGSLFACIPVSASPSRSSLQVAVGGRTQLASVVSCAGLLVVLLWAGPFFETLPRCVLASIILVALKPMLVQTADVVRFWRLSRLDGSLWLLTFLTVVLVDLDIGLAAGLAASVLLLFAQAATPYTCTLQPLPATNIYVDTRRYASTVQLRGIQILQFNGVLNFASQGHLKTAVRRLLPASDVTTHTLILDLGAVVRVDPAGVGALRGLQRDLVVRGVTVVLAGANARVVSALRRCCGVLDAVAMLTFPTVHDAVVYTESVALAASPLALL</sequence>
<name>A0A9C6X231_FRAOC</name>
<feature type="transmembrane region" description="Helical" evidence="6">
    <location>
        <begin position="326"/>
        <end position="354"/>
    </location>
</feature>
<keyword evidence="3 6" id="KW-1133">Transmembrane helix</keyword>
<dbReference type="PROSITE" id="PS50801">
    <property type="entry name" value="STAS"/>
    <property type="match status" value="1"/>
</dbReference>
<dbReference type="AlphaFoldDB" id="A0A9C6X231"/>
<evidence type="ECO:0000256" key="6">
    <source>
        <dbReference type="SAM" id="Phobius"/>
    </source>
</evidence>
<keyword evidence="8" id="KW-1185">Reference proteome</keyword>
<dbReference type="InterPro" id="IPR036513">
    <property type="entry name" value="STAS_dom_sf"/>
</dbReference>
<dbReference type="Gene3D" id="3.30.750.24">
    <property type="entry name" value="STAS domain"/>
    <property type="match status" value="1"/>
</dbReference>
<dbReference type="KEGG" id="foc:113201863"/>
<dbReference type="InterPro" id="IPR011547">
    <property type="entry name" value="SLC26A/SulP_dom"/>
</dbReference>
<dbReference type="NCBIfam" id="TIGR00815">
    <property type="entry name" value="sulP"/>
    <property type="match status" value="1"/>
</dbReference>
<gene>
    <name evidence="9" type="primary">LOC113201863</name>
</gene>
<evidence type="ECO:0000256" key="1">
    <source>
        <dbReference type="ARBA" id="ARBA00004141"/>
    </source>
</evidence>
<evidence type="ECO:0000256" key="4">
    <source>
        <dbReference type="ARBA" id="ARBA00023136"/>
    </source>
</evidence>
<feature type="transmembrane region" description="Helical" evidence="6">
    <location>
        <begin position="366"/>
        <end position="386"/>
    </location>
</feature>
<accession>A0A9C6X231</accession>
<feature type="transmembrane region" description="Helical" evidence="6">
    <location>
        <begin position="142"/>
        <end position="162"/>
    </location>
</feature>
<evidence type="ECO:0000256" key="3">
    <source>
        <dbReference type="ARBA" id="ARBA00022989"/>
    </source>
</evidence>
<dbReference type="GO" id="GO:0016020">
    <property type="term" value="C:membrane"/>
    <property type="evidence" value="ECO:0007669"/>
    <property type="project" value="UniProtKB-SubCell"/>
</dbReference>
<evidence type="ECO:0000256" key="5">
    <source>
        <dbReference type="SAM" id="MobiDB-lite"/>
    </source>
</evidence>
<dbReference type="Pfam" id="PF01740">
    <property type="entry name" value="STAS"/>
    <property type="match status" value="1"/>
</dbReference>
<feature type="transmembrane region" description="Helical" evidence="6">
    <location>
        <begin position="463"/>
        <end position="491"/>
    </location>
</feature>
<feature type="region of interest" description="Disordered" evidence="5">
    <location>
        <begin position="1"/>
        <end position="21"/>
    </location>
</feature>
<feature type="transmembrane region" description="Helical" evidence="6">
    <location>
        <begin position="426"/>
        <end position="443"/>
    </location>
</feature>
<evidence type="ECO:0000313" key="9">
    <source>
        <dbReference type="RefSeq" id="XP_052127761.1"/>
    </source>
</evidence>
<dbReference type="InterPro" id="IPR001902">
    <property type="entry name" value="SLC26A/SulP_fam"/>
</dbReference>
<evidence type="ECO:0000259" key="7">
    <source>
        <dbReference type="PROSITE" id="PS50801"/>
    </source>
</evidence>
<dbReference type="CDD" id="cd07042">
    <property type="entry name" value="STAS_SulP_like_sulfate_transporter"/>
    <property type="match status" value="1"/>
</dbReference>
<dbReference type="OrthoDB" id="288203at2759"/>
<organism evidence="8 9">
    <name type="scientific">Frankliniella occidentalis</name>
    <name type="common">Western flower thrips</name>
    <name type="synonym">Euthrips occidentalis</name>
    <dbReference type="NCBI Taxonomy" id="133901"/>
    <lineage>
        <taxon>Eukaryota</taxon>
        <taxon>Metazoa</taxon>
        <taxon>Ecdysozoa</taxon>
        <taxon>Arthropoda</taxon>
        <taxon>Hexapoda</taxon>
        <taxon>Insecta</taxon>
        <taxon>Pterygota</taxon>
        <taxon>Neoptera</taxon>
        <taxon>Paraneoptera</taxon>
        <taxon>Thysanoptera</taxon>
        <taxon>Terebrantia</taxon>
        <taxon>Thripoidea</taxon>
        <taxon>Thripidae</taxon>
        <taxon>Frankliniella</taxon>
    </lineage>
</organism>